<dbReference type="InParanoid" id="A7F1E1"/>
<dbReference type="Proteomes" id="UP000001312">
    <property type="component" value="Unassembled WGS sequence"/>
</dbReference>
<dbReference type="AlphaFoldDB" id="A7F1E1"/>
<gene>
    <name evidence="1" type="ORF">SS1G_11411</name>
</gene>
<dbReference type="RefSeq" id="XP_001587419.1">
    <property type="nucleotide sequence ID" value="XM_001587369.1"/>
</dbReference>
<dbReference type="KEGG" id="ssl:SS1G_11411"/>
<protein>
    <submittedName>
        <fullName evidence="1">Uncharacterized protein</fullName>
    </submittedName>
</protein>
<dbReference type="EMBL" id="CH476638">
    <property type="protein sequence ID" value="EDN95533.1"/>
    <property type="molecule type" value="Genomic_DNA"/>
</dbReference>
<evidence type="ECO:0000313" key="2">
    <source>
        <dbReference type="Proteomes" id="UP000001312"/>
    </source>
</evidence>
<organism evidence="1 2">
    <name type="scientific">Sclerotinia sclerotiorum (strain ATCC 18683 / 1980 / Ss-1)</name>
    <name type="common">White mold</name>
    <name type="synonym">Whetzelinia sclerotiorum</name>
    <dbReference type="NCBI Taxonomy" id="665079"/>
    <lineage>
        <taxon>Eukaryota</taxon>
        <taxon>Fungi</taxon>
        <taxon>Dikarya</taxon>
        <taxon>Ascomycota</taxon>
        <taxon>Pezizomycotina</taxon>
        <taxon>Leotiomycetes</taxon>
        <taxon>Helotiales</taxon>
        <taxon>Sclerotiniaceae</taxon>
        <taxon>Sclerotinia</taxon>
    </lineage>
</organism>
<proteinExistence type="predicted"/>
<keyword evidence="2" id="KW-1185">Reference proteome</keyword>
<reference evidence="2" key="1">
    <citation type="journal article" date="2011" name="PLoS Genet.">
        <title>Genomic analysis of the necrotrophic fungal pathogens Sclerotinia sclerotiorum and Botrytis cinerea.</title>
        <authorList>
            <person name="Amselem J."/>
            <person name="Cuomo C.A."/>
            <person name="van Kan J.A."/>
            <person name="Viaud M."/>
            <person name="Benito E.P."/>
            <person name="Couloux A."/>
            <person name="Coutinho P.M."/>
            <person name="de Vries R.P."/>
            <person name="Dyer P.S."/>
            <person name="Fillinger S."/>
            <person name="Fournier E."/>
            <person name="Gout L."/>
            <person name="Hahn M."/>
            <person name="Kohn L."/>
            <person name="Lapalu N."/>
            <person name="Plummer K.M."/>
            <person name="Pradier J.M."/>
            <person name="Quevillon E."/>
            <person name="Sharon A."/>
            <person name="Simon A."/>
            <person name="ten Have A."/>
            <person name="Tudzynski B."/>
            <person name="Tudzynski P."/>
            <person name="Wincker P."/>
            <person name="Andrew M."/>
            <person name="Anthouard V."/>
            <person name="Beever R.E."/>
            <person name="Beffa R."/>
            <person name="Benoit I."/>
            <person name="Bouzid O."/>
            <person name="Brault B."/>
            <person name="Chen Z."/>
            <person name="Choquer M."/>
            <person name="Collemare J."/>
            <person name="Cotton P."/>
            <person name="Danchin E.G."/>
            <person name="Da Silva C."/>
            <person name="Gautier A."/>
            <person name="Giraud C."/>
            <person name="Giraud T."/>
            <person name="Gonzalez C."/>
            <person name="Grossetete S."/>
            <person name="Guldener U."/>
            <person name="Henrissat B."/>
            <person name="Howlett B.J."/>
            <person name="Kodira C."/>
            <person name="Kretschmer M."/>
            <person name="Lappartient A."/>
            <person name="Leroch M."/>
            <person name="Levis C."/>
            <person name="Mauceli E."/>
            <person name="Neuveglise C."/>
            <person name="Oeser B."/>
            <person name="Pearson M."/>
            <person name="Poulain J."/>
            <person name="Poussereau N."/>
            <person name="Quesneville H."/>
            <person name="Rascle C."/>
            <person name="Schumacher J."/>
            <person name="Segurens B."/>
            <person name="Sexton A."/>
            <person name="Silva E."/>
            <person name="Sirven C."/>
            <person name="Soanes D.M."/>
            <person name="Talbot N.J."/>
            <person name="Templeton M."/>
            <person name="Yandava C."/>
            <person name="Yarden O."/>
            <person name="Zeng Q."/>
            <person name="Rollins J.A."/>
            <person name="Lebrun M.H."/>
            <person name="Dickman M."/>
        </authorList>
    </citation>
    <scope>NUCLEOTIDE SEQUENCE [LARGE SCALE GENOMIC DNA]</scope>
    <source>
        <strain evidence="2">ATCC 18683 / 1980 / Ss-1</strain>
    </source>
</reference>
<dbReference type="GeneID" id="5483647"/>
<name>A7F1E1_SCLS1</name>
<sequence>MFYLGLGLKDLAANETRRPTECVKPIQDV</sequence>
<evidence type="ECO:0000313" key="1">
    <source>
        <dbReference type="EMBL" id="EDN95533.1"/>
    </source>
</evidence>
<accession>A7F1E1</accession>